<dbReference type="OrthoDB" id="10608896at2759"/>
<dbReference type="RefSeq" id="XP_009168692.1">
    <property type="nucleotide sequence ID" value="XM_009170428.1"/>
</dbReference>
<dbReference type="GeneID" id="20319603"/>
<evidence type="ECO:0000313" key="3">
    <source>
        <dbReference type="Proteomes" id="UP000054324"/>
    </source>
</evidence>
<proteinExistence type="predicted"/>
<evidence type="ECO:0000313" key="2">
    <source>
        <dbReference type="EMBL" id="KER27530.1"/>
    </source>
</evidence>
<dbReference type="EMBL" id="KL596720">
    <property type="protein sequence ID" value="KER27530.1"/>
    <property type="molecule type" value="Genomic_DNA"/>
</dbReference>
<name>A0A074ZVY5_OPIVI</name>
<keyword evidence="1" id="KW-0472">Membrane</keyword>
<accession>A0A074ZVY5</accession>
<dbReference type="KEGG" id="ovi:T265_05421"/>
<protein>
    <submittedName>
        <fullName evidence="2">Uncharacterized protein</fullName>
    </submittedName>
</protein>
<dbReference type="AlphaFoldDB" id="A0A074ZVY5"/>
<evidence type="ECO:0000256" key="1">
    <source>
        <dbReference type="SAM" id="Phobius"/>
    </source>
</evidence>
<reference evidence="2 3" key="1">
    <citation type="submission" date="2013-11" db="EMBL/GenBank/DDBJ databases">
        <title>Opisthorchis viverrini - life in the bile duct.</title>
        <authorList>
            <person name="Young N.D."/>
            <person name="Nagarajan N."/>
            <person name="Lin S.J."/>
            <person name="Korhonen P.K."/>
            <person name="Jex A.R."/>
            <person name="Hall R.S."/>
            <person name="Safavi-Hemami H."/>
            <person name="Kaewkong W."/>
            <person name="Bertrand D."/>
            <person name="Gao S."/>
            <person name="Seet Q."/>
            <person name="Wongkham S."/>
            <person name="Teh B.T."/>
            <person name="Wongkham C."/>
            <person name="Intapan P.M."/>
            <person name="Maleewong W."/>
            <person name="Yang X."/>
            <person name="Hu M."/>
            <person name="Wang Z."/>
            <person name="Hofmann A."/>
            <person name="Sternberg P.W."/>
            <person name="Tan P."/>
            <person name="Wang J."/>
            <person name="Gasser R.B."/>
        </authorList>
    </citation>
    <scope>NUCLEOTIDE SEQUENCE [LARGE SCALE GENOMIC DNA]</scope>
</reference>
<dbReference type="Proteomes" id="UP000054324">
    <property type="component" value="Unassembled WGS sequence"/>
</dbReference>
<keyword evidence="1" id="KW-1133">Transmembrane helix</keyword>
<sequence length="189" mass="21368">MNNSALLFRLGSGIHGLIHRIEAFAQVSRVGFLLVVQRLLFTREAQMKKGCSTALYVLSAEQLTEAREYCDRLLSPTKDEACGGLKKSLLKPYEWCVTPYNISLLAILGLPTAANRASEMIPCICLYFLPSNSKRCVVRMIKTLLIAVFIILLFQYSKANTYTLIGTRTCYFLRFADFGFLVRFAILIY</sequence>
<keyword evidence="1" id="KW-0812">Transmembrane</keyword>
<dbReference type="CTD" id="20319603"/>
<organism evidence="2 3">
    <name type="scientific">Opisthorchis viverrini</name>
    <name type="common">Southeast Asian liver fluke</name>
    <dbReference type="NCBI Taxonomy" id="6198"/>
    <lineage>
        <taxon>Eukaryota</taxon>
        <taxon>Metazoa</taxon>
        <taxon>Spiralia</taxon>
        <taxon>Lophotrochozoa</taxon>
        <taxon>Platyhelminthes</taxon>
        <taxon>Trematoda</taxon>
        <taxon>Digenea</taxon>
        <taxon>Opisthorchiida</taxon>
        <taxon>Opisthorchiata</taxon>
        <taxon>Opisthorchiidae</taxon>
        <taxon>Opisthorchis</taxon>
    </lineage>
</organism>
<feature type="transmembrane region" description="Helical" evidence="1">
    <location>
        <begin position="136"/>
        <end position="156"/>
    </location>
</feature>
<gene>
    <name evidence="2" type="ORF">T265_05421</name>
</gene>
<keyword evidence="3" id="KW-1185">Reference proteome</keyword>